<sequence length="365" mass="40389">MRRGYPNREGTNVSKPERIPLVYPCGEAPAPGAVREVAPGVLWLRMPLPLSLDHINLWAVQDGEGWAIFDTGMHTPATLDAWRTLIGPGAPLGECGPSRILATHMHPDHIGMAGWLTRKFGCELWMTRGEYMTCRVLVGDTGREAPAEGIGFYRRTGWDAEALETYCARFGGYGKHISPLPQRYRRLQDGQQIRIGAHDWQVVVGSGHSPEHACFYCAELKVLISGDQVLPRISPNVSVFPTEPEADPMGEWLESLAKLKRQLPADVLVLPAHNEPFEGLHARLDRLVAGHQRSFERLIQLLSEGPKRVVDVFGALFARPIDADLLPLATGEALANLNYLVQRGQVTVREDEDGVAWYRASTAEA</sequence>
<accession>A0A385Z550</accession>
<dbReference type="AlphaFoldDB" id="A0A385Z550"/>
<dbReference type="Gene3D" id="1.10.10.10">
    <property type="entry name" value="Winged helix-like DNA-binding domain superfamily/Winged helix DNA-binding domain"/>
    <property type="match status" value="1"/>
</dbReference>
<evidence type="ECO:0000259" key="1">
    <source>
        <dbReference type="SMART" id="SM00849"/>
    </source>
</evidence>
<dbReference type="PANTHER" id="PTHR23131">
    <property type="entry name" value="ENDORIBONUCLEASE LACTB2"/>
    <property type="match status" value="1"/>
</dbReference>
<dbReference type="KEGG" id="pcav:D3880_09645"/>
<keyword evidence="2" id="KW-0378">Hydrolase</keyword>
<name>A0A385Z550_9PSED</name>
<keyword evidence="3" id="KW-1185">Reference proteome</keyword>
<dbReference type="SMART" id="SM00849">
    <property type="entry name" value="Lactamase_B"/>
    <property type="match status" value="1"/>
</dbReference>
<dbReference type="OrthoDB" id="9815874at2"/>
<protein>
    <submittedName>
        <fullName evidence="2">MBL fold metallo-hydrolase</fullName>
    </submittedName>
</protein>
<organism evidence="2 3">
    <name type="scientific">Pseudomonas cavernae</name>
    <dbReference type="NCBI Taxonomy" id="2320867"/>
    <lineage>
        <taxon>Bacteria</taxon>
        <taxon>Pseudomonadati</taxon>
        <taxon>Pseudomonadota</taxon>
        <taxon>Gammaproteobacteria</taxon>
        <taxon>Pseudomonadales</taxon>
        <taxon>Pseudomonadaceae</taxon>
        <taxon>Pseudomonas</taxon>
    </lineage>
</organism>
<feature type="domain" description="Metallo-beta-lactamase" evidence="1">
    <location>
        <begin position="54"/>
        <end position="273"/>
    </location>
</feature>
<reference evidence="3" key="1">
    <citation type="submission" date="2018-09" db="EMBL/GenBank/DDBJ databases">
        <authorList>
            <person name="Zhu H."/>
        </authorList>
    </citation>
    <scope>NUCLEOTIDE SEQUENCE [LARGE SCALE GENOMIC DNA]</scope>
    <source>
        <strain evidence="3">K2W31S-8</strain>
    </source>
</reference>
<evidence type="ECO:0000313" key="3">
    <source>
        <dbReference type="Proteomes" id="UP000265560"/>
    </source>
</evidence>
<dbReference type="InterPro" id="IPR048933">
    <property type="entry name" value="B_lactamase-like_C"/>
</dbReference>
<dbReference type="PANTHER" id="PTHR23131:SF4">
    <property type="entry name" value="METALLO-BETA-LACTAMASE SUPERFAMILY POTEIN"/>
    <property type="match status" value="1"/>
</dbReference>
<dbReference type="EMBL" id="CP032419">
    <property type="protein sequence ID" value="AYC32632.1"/>
    <property type="molecule type" value="Genomic_DNA"/>
</dbReference>
<dbReference type="Pfam" id="PF21221">
    <property type="entry name" value="B_lactamase-like_C"/>
    <property type="match status" value="1"/>
</dbReference>
<dbReference type="InterPro" id="IPR036388">
    <property type="entry name" value="WH-like_DNA-bd_sf"/>
</dbReference>
<dbReference type="SUPFAM" id="SSF56281">
    <property type="entry name" value="Metallo-hydrolase/oxidoreductase"/>
    <property type="match status" value="1"/>
</dbReference>
<dbReference type="GO" id="GO:0016787">
    <property type="term" value="F:hydrolase activity"/>
    <property type="evidence" value="ECO:0007669"/>
    <property type="project" value="UniProtKB-KW"/>
</dbReference>
<dbReference type="Gene3D" id="3.60.15.10">
    <property type="entry name" value="Ribonuclease Z/Hydroxyacylglutathione hydrolase-like"/>
    <property type="match status" value="1"/>
</dbReference>
<gene>
    <name evidence="2" type="ORF">D3880_09645</name>
</gene>
<dbReference type="Proteomes" id="UP000265560">
    <property type="component" value="Chromosome"/>
</dbReference>
<proteinExistence type="predicted"/>
<evidence type="ECO:0000313" key="2">
    <source>
        <dbReference type="EMBL" id="AYC32632.1"/>
    </source>
</evidence>
<dbReference type="InterPro" id="IPR001279">
    <property type="entry name" value="Metallo-B-lactamas"/>
</dbReference>
<dbReference type="InterPro" id="IPR050662">
    <property type="entry name" value="Sec-metab_biosynth-thioest"/>
</dbReference>
<dbReference type="Pfam" id="PF00753">
    <property type="entry name" value="Lactamase_B"/>
    <property type="match status" value="1"/>
</dbReference>
<dbReference type="InterPro" id="IPR036866">
    <property type="entry name" value="RibonucZ/Hydroxyglut_hydro"/>
</dbReference>